<evidence type="ECO:0000313" key="2">
    <source>
        <dbReference type="Proteomes" id="UP001497453"/>
    </source>
</evidence>
<protein>
    <submittedName>
        <fullName evidence="1">Uncharacterized protein</fullName>
    </submittedName>
</protein>
<evidence type="ECO:0000313" key="1">
    <source>
        <dbReference type="EMBL" id="CAL1712205.1"/>
    </source>
</evidence>
<gene>
    <name evidence="1" type="ORF">GFSPODELE1_LOCUS8719</name>
</gene>
<reference evidence="2" key="1">
    <citation type="submission" date="2024-04" db="EMBL/GenBank/DDBJ databases">
        <authorList>
            <person name="Shaw F."/>
            <person name="Minotto A."/>
        </authorList>
    </citation>
    <scope>NUCLEOTIDE SEQUENCE [LARGE SCALE GENOMIC DNA]</scope>
</reference>
<dbReference type="EMBL" id="OZ037950">
    <property type="protein sequence ID" value="CAL1712205.1"/>
    <property type="molecule type" value="Genomic_DNA"/>
</dbReference>
<organism evidence="1 2">
    <name type="scientific">Somion occarium</name>
    <dbReference type="NCBI Taxonomy" id="3059160"/>
    <lineage>
        <taxon>Eukaryota</taxon>
        <taxon>Fungi</taxon>
        <taxon>Dikarya</taxon>
        <taxon>Basidiomycota</taxon>
        <taxon>Agaricomycotina</taxon>
        <taxon>Agaricomycetes</taxon>
        <taxon>Polyporales</taxon>
        <taxon>Cerrenaceae</taxon>
        <taxon>Somion</taxon>
    </lineage>
</organism>
<name>A0ABP1DWM0_9APHY</name>
<sequence>MKMMPSLHHLEFRAVELKIKDFRDVPEHVPRTYPNVQVMTLNHMALVQRIIPQGTTFDSNNNSLCDLLRIFPNIRDIRSLDSIIIPDSDITTDVILPPTLALESLSLYVEKYYERRLGQLVRVFFATESVNSLRTLDLGWIHDREVHELRDFPPQLKQNLQRLRVGARWSEGDLFNVLPGQFPAFPNAETLWADSGIAGYVSLQSLSLLVEDDDAFTVFEHLSSFVRNIKLEFRRLNPPLTSEMTRREHTDPGRFDRFNWGNFQRDMQRFPLLESVHIGMIDQSATKASQMSTKLQMVLRQVLPVLSNQDLLRF</sequence>
<keyword evidence="2" id="KW-1185">Reference proteome</keyword>
<accession>A0ABP1DWM0</accession>
<proteinExistence type="predicted"/>
<dbReference type="Proteomes" id="UP001497453">
    <property type="component" value="Chromosome 7"/>
</dbReference>
<dbReference type="SUPFAM" id="SSF52047">
    <property type="entry name" value="RNI-like"/>
    <property type="match status" value="1"/>
</dbReference>